<dbReference type="SUPFAM" id="SSF52402">
    <property type="entry name" value="Adenine nucleotide alpha hydrolases-like"/>
    <property type="match status" value="1"/>
</dbReference>
<evidence type="ECO:0000256" key="1">
    <source>
        <dbReference type="ARBA" id="ARBA00008791"/>
    </source>
</evidence>
<dbReference type="InterPro" id="IPR014729">
    <property type="entry name" value="Rossmann-like_a/b/a_fold"/>
</dbReference>
<dbReference type="PANTHER" id="PTHR46268">
    <property type="entry name" value="STRESS RESPONSE PROTEIN NHAX"/>
    <property type="match status" value="1"/>
</dbReference>
<evidence type="ECO:0000313" key="4">
    <source>
        <dbReference type="Proteomes" id="UP001596084"/>
    </source>
</evidence>
<gene>
    <name evidence="3" type="ORF">ACFPP7_01150</name>
</gene>
<protein>
    <submittedName>
        <fullName evidence="3">Universal stress protein</fullName>
    </submittedName>
</protein>
<organism evidence="3 4">
    <name type="scientific">Polaromonas jejuensis</name>
    <dbReference type="NCBI Taxonomy" id="457502"/>
    <lineage>
        <taxon>Bacteria</taxon>
        <taxon>Pseudomonadati</taxon>
        <taxon>Pseudomonadota</taxon>
        <taxon>Betaproteobacteria</taxon>
        <taxon>Burkholderiales</taxon>
        <taxon>Comamonadaceae</taxon>
        <taxon>Polaromonas</taxon>
    </lineage>
</organism>
<evidence type="ECO:0000313" key="3">
    <source>
        <dbReference type="EMBL" id="MFC5519521.1"/>
    </source>
</evidence>
<dbReference type="Pfam" id="PF00582">
    <property type="entry name" value="Usp"/>
    <property type="match status" value="1"/>
</dbReference>
<sequence>MFTHLLLPTDGSPASEFAIQNAIEFAKQTHARVTGVHVIPEFHVFTYQTEMLEDTREQYAKESKVQAAKFLATIERAAEEAGVACETLTLVGDHPYEAIIKVAEDKGCDLIAMASHGRKGVSGLLMGSETQKVLTHTQKAVLVFH</sequence>
<accession>A0ABW0Q4J9</accession>
<dbReference type="PANTHER" id="PTHR46268:SF15">
    <property type="entry name" value="UNIVERSAL STRESS PROTEIN HP_0031"/>
    <property type="match status" value="1"/>
</dbReference>
<feature type="domain" description="UspA" evidence="2">
    <location>
        <begin position="1"/>
        <end position="145"/>
    </location>
</feature>
<comment type="similarity">
    <text evidence="1">Belongs to the universal stress protein A family.</text>
</comment>
<keyword evidence="4" id="KW-1185">Reference proteome</keyword>
<reference evidence="4" key="1">
    <citation type="journal article" date="2019" name="Int. J. Syst. Evol. Microbiol.">
        <title>The Global Catalogue of Microorganisms (GCM) 10K type strain sequencing project: providing services to taxonomists for standard genome sequencing and annotation.</title>
        <authorList>
            <consortium name="The Broad Institute Genomics Platform"/>
            <consortium name="The Broad Institute Genome Sequencing Center for Infectious Disease"/>
            <person name="Wu L."/>
            <person name="Ma J."/>
        </authorList>
    </citation>
    <scope>NUCLEOTIDE SEQUENCE [LARGE SCALE GENOMIC DNA]</scope>
    <source>
        <strain evidence="4">CGMCC 4.7277</strain>
    </source>
</reference>
<dbReference type="Gene3D" id="3.40.50.620">
    <property type="entry name" value="HUPs"/>
    <property type="match status" value="1"/>
</dbReference>
<dbReference type="PRINTS" id="PR01438">
    <property type="entry name" value="UNVRSLSTRESS"/>
</dbReference>
<dbReference type="Proteomes" id="UP001596084">
    <property type="component" value="Unassembled WGS sequence"/>
</dbReference>
<dbReference type="EMBL" id="JBHSMX010000003">
    <property type="protein sequence ID" value="MFC5519521.1"/>
    <property type="molecule type" value="Genomic_DNA"/>
</dbReference>
<name>A0ABW0Q4J9_9BURK</name>
<dbReference type="CDD" id="cd00293">
    <property type="entry name" value="USP-like"/>
    <property type="match status" value="1"/>
</dbReference>
<dbReference type="InterPro" id="IPR006015">
    <property type="entry name" value="Universal_stress_UspA"/>
</dbReference>
<dbReference type="InterPro" id="IPR006016">
    <property type="entry name" value="UspA"/>
</dbReference>
<comment type="caution">
    <text evidence="3">The sequence shown here is derived from an EMBL/GenBank/DDBJ whole genome shotgun (WGS) entry which is preliminary data.</text>
</comment>
<dbReference type="RefSeq" id="WP_068831753.1">
    <property type="nucleotide sequence ID" value="NZ_JBHSMX010000003.1"/>
</dbReference>
<proteinExistence type="inferred from homology"/>
<evidence type="ECO:0000259" key="2">
    <source>
        <dbReference type="Pfam" id="PF00582"/>
    </source>
</evidence>